<keyword evidence="2" id="KW-1185">Reference proteome</keyword>
<dbReference type="KEGG" id="mhk:DFR87_11565"/>
<dbReference type="Proteomes" id="UP000247586">
    <property type="component" value="Chromosome"/>
</dbReference>
<dbReference type="GeneID" id="36835989"/>
<dbReference type="RefSeq" id="WP_054837586.1">
    <property type="nucleotide sequence ID" value="NZ_BBBA01000106.1"/>
</dbReference>
<organism evidence="1 2">
    <name type="scientific">Metallosphaera hakonensis JCM 8857 = DSM 7519</name>
    <dbReference type="NCBI Taxonomy" id="1293036"/>
    <lineage>
        <taxon>Archaea</taxon>
        <taxon>Thermoproteota</taxon>
        <taxon>Thermoprotei</taxon>
        <taxon>Sulfolobales</taxon>
        <taxon>Sulfolobaceae</taxon>
        <taxon>Metallosphaera</taxon>
    </lineage>
</organism>
<gene>
    <name evidence="1" type="ORF">DFR87_11565</name>
</gene>
<reference evidence="1" key="1">
    <citation type="submission" date="2018-05" db="EMBL/GenBank/DDBJ databases">
        <title>Complete Genome Sequences of Extremely Thermoacidophilic, Metal-Mobilizing Type-Strain Members of the Archaeal Family Sulfolobaceae: Acidianus brierleyi DSM-1651T, Acidianus sulfidivorans DSM-18786T, Metallosphaera hakonensis DSM-7519T, and Metallosphaera prunae DSM-10039T.</title>
        <authorList>
            <person name="Counts J.A."/>
            <person name="Kelly R.M."/>
        </authorList>
    </citation>
    <scope>NUCLEOTIDE SEQUENCE [LARGE SCALE GENOMIC DNA]</scope>
    <source>
        <strain evidence="1">HO1-1</strain>
    </source>
</reference>
<evidence type="ECO:0000313" key="1">
    <source>
        <dbReference type="EMBL" id="AWS00217.1"/>
    </source>
</evidence>
<accession>A0A2U9IW01</accession>
<proteinExistence type="predicted"/>
<name>A0A2U9IW01_9CREN</name>
<sequence>MIVDRLMKSSVFPSISDKFLVRDKKCPGQKLTGTTTVALLMMENWRRDGEVSGWGTPGNYSTVAT</sequence>
<dbReference type="AlphaFoldDB" id="A0A2U9IW01"/>
<protein>
    <submittedName>
        <fullName evidence="1">Uncharacterized protein</fullName>
    </submittedName>
</protein>
<evidence type="ECO:0000313" key="2">
    <source>
        <dbReference type="Proteomes" id="UP000247586"/>
    </source>
</evidence>
<dbReference type="EMBL" id="CP029287">
    <property type="protein sequence ID" value="AWS00217.1"/>
    <property type="molecule type" value="Genomic_DNA"/>
</dbReference>